<organism evidence="3 4">
    <name type="scientific">Brucella oryzae</name>
    <dbReference type="NCBI Taxonomy" id="335286"/>
    <lineage>
        <taxon>Bacteria</taxon>
        <taxon>Pseudomonadati</taxon>
        <taxon>Pseudomonadota</taxon>
        <taxon>Alphaproteobacteria</taxon>
        <taxon>Hyphomicrobiales</taxon>
        <taxon>Brucellaceae</taxon>
        <taxon>Brucella/Ochrobactrum group</taxon>
        <taxon>Brucella</taxon>
    </lineage>
</organism>
<evidence type="ECO:0008006" key="5">
    <source>
        <dbReference type="Google" id="ProtNLM"/>
    </source>
</evidence>
<accession>A0A2S7IU28</accession>
<dbReference type="SUPFAM" id="SSF51126">
    <property type="entry name" value="Pectin lyase-like"/>
    <property type="match status" value="1"/>
</dbReference>
<evidence type="ECO:0000256" key="1">
    <source>
        <dbReference type="ARBA" id="ARBA00022729"/>
    </source>
</evidence>
<proteinExistence type="predicted"/>
<name>A0A2S7IU28_9HYPH</name>
<dbReference type="NCBIfam" id="TIGR02601">
    <property type="entry name" value="autotrns_rpt"/>
    <property type="match status" value="1"/>
</dbReference>
<protein>
    <recommendedName>
        <fullName evidence="5">Outer membrane autotransporter</fullName>
    </recommendedName>
</protein>
<dbReference type="Gene3D" id="2.160.20.20">
    <property type="match status" value="1"/>
</dbReference>
<feature type="compositionally biased region" description="Gly residues" evidence="2">
    <location>
        <begin position="138"/>
        <end position="148"/>
    </location>
</feature>
<evidence type="ECO:0000313" key="4">
    <source>
        <dbReference type="Proteomes" id="UP000238493"/>
    </source>
</evidence>
<feature type="region of interest" description="Disordered" evidence="2">
    <location>
        <begin position="125"/>
        <end position="148"/>
    </location>
</feature>
<reference evidence="3 4" key="1">
    <citation type="submission" date="2018-02" db="EMBL/GenBank/DDBJ databases">
        <title>Draft genome sequence of Ochrobactrum oryzae found in Brazil.</title>
        <authorList>
            <person name="Cerdeira L."/>
            <person name="Andrade F."/>
            <person name="Zacariotto T."/>
            <person name="Barbosa B."/>
            <person name="Santos S."/>
            <person name="Cassetari V."/>
            <person name="Lincopan N."/>
        </authorList>
    </citation>
    <scope>NUCLEOTIDE SEQUENCE [LARGE SCALE GENOMIC DNA]</scope>
    <source>
        <strain evidence="3 4">OA447</strain>
    </source>
</reference>
<keyword evidence="1" id="KW-0732">Signal</keyword>
<dbReference type="Pfam" id="PF12951">
    <property type="entry name" value="PATR"/>
    <property type="match status" value="1"/>
</dbReference>
<dbReference type="InterPro" id="IPR013425">
    <property type="entry name" value="Autotrns_rpt"/>
</dbReference>
<comment type="caution">
    <text evidence="3">The sequence shown here is derived from an EMBL/GenBank/DDBJ whole genome shotgun (WGS) entry which is preliminary data.</text>
</comment>
<evidence type="ECO:0000313" key="3">
    <source>
        <dbReference type="EMBL" id="PQA71515.1"/>
    </source>
</evidence>
<feature type="non-terminal residue" evidence="3">
    <location>
        <position position="148"/>
    </location>
</feature>
<sequence length="148" mass="14566">MPNVWLLAFNRSDAATFSGAIGGQGEVVQKGAGETVFTGNNTYSGGLTVERGTARAGIADNAFGSGLLTVKSGGTADLDGFNTRVGGLTGAGGVTLGKGTLTLDQNVDSRFSGLMSGTGGVRKTGLGVRPLTGASRYSGGGGVHGGPR</sequence>
<evidence type="ECO:0000256" key="2">
    <source>
        <dbReference type="SAM" id="MobiDB-lite"/>
    </source>
</evidence>
<dbReference type="EMBL" id="PTRC01000131">
    <property type="protein sequence ID" value="PQA71515.1"/>
    <property type="molecule type" value="Genomic_DNA"/>
</dbReference>
<dbReference type="InterPro" id="IPR011050">
    <property type="entry name" value="Pectin_lyase_fold/virulence"/>
</dbReference>
<keyword evidence="4" id="KW-1185">Reference proteome</keyword>
<gene>
    <name evidence="3" type="ORF">C3731_21660</name>
</gene>
<dbReference type="InterPro" id="IPR012332">
    <property type="entry name" value="Autotransporter_pectin_lyase_C"/>
</dbReference>
<dbReference type="AlphaFoldDB" id="A0A2S7IU28"/>
<dbReference type="Proteomes" id="UP000238493">
    <property type="component" value="Unassembled WGS sequence"/>
</dbReference>